<dbReference type="Proteomes" id="UP001190700">
    <property type="component" value="Unassembled WGS sequence"/>
</dbReference>
<dbReference type="EMBL" id="LGRX02001115">
    <property type="protein sequence ID" value="KAK3286841.1"/>
    <property type="molecule type" value="Genomic_DNA"/>
</dbReference>
<dbReference type="Pfam" id="PF00078">
    <property type="entry name" value="RVT_1"/>
    <property type="match status" value="1"/>
</dbReference>
<feature type="compositionally biased region" description="Polar residues" evidence="9">
    <location>
        <begin position="640"/>
        <end position="652"/>
    </location>
</feature>
<accession>A0AAE0GZ81</accession>
<dbReference type="SUPFAM" id="SSF56672">
    <property type="entry name" value="DNA/RNA polymerases"/>
    <property type="match status" value="1"/>
</dbReference>
<evidence type="ECO:0000256" key="6">
    <source>
        <dbReference type="ARBA" id="ARBA00022759"/>
    </source>
</evidence>
<dbReference type="InterPro" id="IPR000477">
    <property type="entry name" value="RT_dom"/>
</dbReference>
<feature type="region of interest" description="Disordered" evidence="9">
    <location>
        <begin position="748"/>
        <end position="767"/>
    </location>
</feature>
<comment type="caution">
    <text evidence="11">The sequence shown here is derived from an EMBL/GenBank/DDBJ whole genome shotgun (WGS) entry which is preliminary data.</text>
</comment>
<evidence type="ECO:0000256" key="9">
    <source>
        <dbReference type="SAM" id="MobiDB-lite"/>
    </source>
</evidence>
<dbReference type="PANTHER" id="PTHR33064:SF37">
    <property type="entry name" value="RIBONUCLEASE H"/>
    <property type="match status" value="1"/>
</dbReference>
<keyword evidence="4" id="KW-0540">Nuclease</keyword>
<reference evidence="11 12" key="1">
    <citation type="journal article" date="2015" name="Genome Biol. Evol.">
        <title>Comparative Genomics of a Bacterivorous Green Alga Reveals Evolutionary Causalities and Consequences of Phago-Mixotrophic Mode of Nutrition.</title>
        <authorList>
            <person name="Burns J.A."/>
            <person name="Paasch A."/>
            <person name="Narechania A."/>
            <person name="Kim E."/>
        </authorList>
    </citation>
    <scope>NUCLEOTIDE SEQUENCE [LARGE SCALE GENOMIC DNA]</scope>
    <source>
        <strain evidence="11 12">PLY_AMNH</strain>
    </source>
</reference>
<feature type="compositionally biased region" description="Basic and acidic residues" evidence="9">
    <location>
        <begin position="1"/>
        <end position="10"/>
    </location>
</feature>
<dbReference type="InterPro" id="IPR043128">
    <property type="entry name" value="Rev_trsase/Diguanyl_cyclase"/>
</dbReference>
<dbReference type="GO" id="GO:0004519">
    <property type="term" value="F:endonuclease activity"/>
    <property type="evidence" value="ECO:0007669"/>
    <property type="project" value="UniProtKB-KW"/>
</dbReference>
<dbReference type="InterPro" id="IPR043502">
    <property type="entry name" value="DNA/RNA_pol_sf"/>
</dbReference>
<keyword evidence="1" id="KW-0645">Protease</keyword>
<dbReference type="FunFam" id="3.10.10.10:FF:000007">
    <property type="entry name" value="Retrovirus-related Pol polyprotein from transposon 17.6-like Protein"/>
    <property type="match status" value="1"/>
</dbReference>
<feature type="region of interest" description="Disordered" evidence="9">
    <location>
        <begin position="1"/>
        <end position="42"/>
    </location>
</feature>
<dbReference type="InterPro" id="IPR041373">
    <property type="entry name" value="RT_RNaseH"/>
</dbReference>
<evidence type="ECO:0000256" key="1">
    <source>
        <dbReference type="ARBA" id="ARBA00022670"/>
    </source>
</evidence>
<dbReference type="GO" id="GO:0004190">
    <property type="term" value="F:aspartic-type endopeptidase activity"/>
    <property type="evidence" value="ECO:0007669"/>
    <property type="project" value="UniProtKB-KW"/>
</dbReference>
<evidence type="ECO:0000313" key="11">
    <source>
        <dbReference type="EMBL" id="KAK3286841.1"/>
    </source>
</evidence>
<dbReference type="CDD" id="cd09274">
    <property type="entry name" value="RNase_HI_RT_Ty3"/>
    <property type="match status" value="1"/>
</dbReference>
<organism evidence="11 12">
    <name type="scientific">Cymbomonas tetramitiformis</name>
    <dbReference type="NCBI Taxonomy" id="36881"/>
    <lineage>
        <taxon>Eukaryota</taxon>
        <taxon>Viridiplantae</taxon>
        <taxon>Chlorophyta</taxon>
        <taxon>Pyramimonadophyceae</taxon>
        <taxon>Pyramimonadales</taxon>
        <taxon>Pyramimonadaceae</taxon>
        <taxon>Cymbomonas</taxon>
    </lineage>
</organism>
<keyword evidence="6" id="KW-0255">Endonuclease</keyword>
<evidence type="ECO:0000256" key="2">
    <source>
        <dbReference type="ARBA" id="ARBA00022679"/>
    </source>
</evidence>
<dbReference type="FunFam" id="3.10.20.370:FF:000001">
    <property type="entry name" value="Retrovirus-related Pol polyprotein from transposon 17.6-like protein"/>
    <property type="match status" value="1"/>
</dbReference>
<dbReference type="Gene3D" id="3.10.20.370">
    <property type="match status" value="1"/>
</dbReference>
<keyword evidence="7" id="KW-0378">Hydrolase</keyword>
<dbReference type="PROSITE" id="PS50878">
    <property type="entry name" value="RT_POL"/>
    <property type="match status" value="1"/>
</dbReference>
<sequence>MAARGDDHEAGAFAATAAEAPSSHTTLEKEGPRQDTRDAPVSSTWRQRFDAFFEKYLDTLCSALPEASKLRRTEEDKARIDRKPDAEGGPPCRRPYKMTAEELRQLRERIEQLMKKGYIRPSSSPYAAPCLMAPKPGDPKTLRLVVDYRQLNQQTVRDRYPLPDIQLMFDEMQGAAFFSSFDAVDGFWQVPMAEEDVEKTAFTTQMGAYEWLVMPQGLQNSPSQYQRRMQRALGHLPFVRIFIDDVVVFSRTVEEHYDHVRQFLDTCREKGVYLKASKAQMLKESLRFLGHTLSAEGCQPQHDKVSSIKDWPKLETVTHVRQFLGLAGYYRRFVHRFSEIAQPLTSLTKTDVPWQWGELQQWAFDELKTALSSAPVLALPDMKAAADGSAPFLVQTDASGVALGGVLMQDTGDGMRVIAYDSRQFSAAEQNYHTGERELCALHHCTTVTWRHYLFSSDFRLQGDHRPLEWLMSPGRELSRRQARWYVDLVEVGVPRMEYVKGALLLVPDALSRRPDYVTKDPREGLKEAGVVDKETDLPKDPLSVLDADEIFEDHPPTPVPGWVATMESWMDGVETLQVAERALESLLQAEDATQLKAPVAPFSLPISRVGIAYWNPTIVIDDDEYRGIPYKGRKPIHSAPTNSEDSGTGAVSWSKEKLPDSDDNDDAGVTNSKEKLPDSDDKDDAGVIYDMDTASPKWEPTSPEYDDTEDDVSEFDDLVADDAEEQAEARRLKRLGLQLIMDEKGELHWVPKGTSPTSPVQPDDQPITEQKSEAISEDAPASVVETVHVPPKKPYGSDTGLTSMVENKAGVSEETKRQSKKYPRCWTHDYITHLKCTMSSDSDEEEVLCSRGEGGAEFVHMQVGFMYCVPYMQ</sequence>
<dbReference type="AlphaFoldDB" id="A0AAE0GZ81"/>
<keyword evidence="3" id="KW-0548">Nucleotidyltransferase</keyword>
<evidence type="ECO:0000256" key="3">
    <source>
        <dbReference type="ARBA" id="ARBA00022695"/>
    </source>
</evidence>
<name>A0AAE0GZ81_9CHLO</name>
<keyword evidence="8" id="KW-0695">RNA-directed DNA polymerase</keyword>
<evidence type="ECO:0000256" key="4">
    <source>
        <dbReference type="ARBA" id="ARBA00022722"/>
    </source>
</evidence>
<feature type="region of interest" description="Disordered" evidence="9">
    <location>
        <begin position="71"/>
        <end position="95"/>
    </location>
</feature>
<dbReference type="GO" id="GO:0006508">
    <property type="term" value="P:proteolysis"/>
    <property type="evidence" value="ECO:0007669"/>
    <property type="project" value="UniProtKB-KW"/>
</dbReference>
<dbReference type="PANTHER" id="PTHR33064">
    <property type="entry name" value="POL PROTEIN"/>
    <property type="match status" value="1"/>
</dbReference>
<keyword evidence="12" id="KW-1185">Reference proteome</keyword>
<feature type="compositionally biased region" description="Basic and acidic residues" evidence="9">
    <location>
        <begin position="71"/>
        <end position="86"/>
    </location>
</feature>
<dbReference type="Gene3D" id="3.30.70.270">
    <property type="match status" value="2"/>
</dbReference>
<evidence type="ECO:0000256" key="5">
    <source>
        <dbReference type="ARBA" id="ARBA00022750"/>
    </source>
</evidence>
<proteinExistence type="predicted"/>
<protein>
    <recommendedName>
        <fullName evidence="10">Reverse transcriptase domain-containing protein</fullName>
    </recommendedName>
</protein>
<gene>
    <name evidence="11" type="ORF">CYMTET_5629</name>
</gene>
<dbReference type="Pfam" id="PF17917">
    <property type="entry name" value="RT_RNaseH"/>
    <property type="match status" value="1"/>
</dbReference>
<evidence type="ECO:0000256" key="8">
    <source>
        <dbReference type="ARBA" id="ARBA00022918"/>
    </source>
</evidence>
<feature type="domain" description="Reverse transcriptase" evidence="10">
    <location>
        <begin position="114"/>
        <end position="293"/>
    </location>
</feature>
<keyword evidence="2" id="KW-0808">Transferase</keyword>
<dbReference type="GO" id="GO:0003964">
    <property type="term" value="F:RNA-directed DNA polymerase activity"/>
    <property type="evidence" value="ECO:0007669"/>
    <property type="project" value="UniProtKB-KW"/>
</dbReference>
<evidence type="ECO:0000313" key="12">
    <source>
        <dbReference type="Proteomes" id="UP001190700"/>
    </source>
</evidence>
<feature type="region of interest" description="Disordered" evidence="9">
    <location>
        <begin position="632"/>
        <end position="688"/>
    </location>
</feature>
<evidence type="ECO:0000259" key="10">
    <source>
        <dbReference type="PROSITE" id="PS50878"/>
    </source>
</evidence>
<dbReference type="FunFam" id="3.30.70.270:FF:000020">
    <property type="entry name" value="Transposon Tf2-6 polyprotein-like Protein"/>
    <property type="match status" value="1"/>
</dbReference>
<feature type="compositionally biased region" description="Low complexity" evidence="9">
    <location>
        <begin position="11"/>
        <end position="20"/>
    </location>
</feature>
<keyword evidence="5" id="KW-0064">Aspartyl protease</keyword>
<feature type="compositionally biased region" description="Basic and acidic residues" evidence="9">
    <location>
        <begin position="26"/>
        <end position="38"/>
    </location>
</feature>
<evidence type="ECO:0000256" key="7">
    <source>
        <dbReference type="ARBA" id="ARBA00022801"/>
    </source>
</evidence>
<dbReference type="CDD" id="cd01647">
    <property type="entry name" value="RT_LTR"/>
    <property type="match status" value="1"/>
</dbReference>
<dbReference type="Gene3D" id="3.10.10.10">
    <property type="entry name" value="HIV Type 1 Reverse Transcriptase, subunit A, domain 1"/>
    <property type="match status" value="1"/>
</dbReference>
<dbReference type="InterPro" id="IPR051320">
    <property type="entry name" value="Viral_Replic_Matur_Polypro"/>
</dbReference>